<reference evidence="1 2" key="1">
    <citation type="journal article" date="2015" name="Appl. Environ. Microbiol.">
        <title>Aerobic and Anaerobic Thiosulfate Oxidation by a Cold-Adapted, Subglacial Chemoautotroph.</title>
        <authorList>
            <person name="Harrold Z.R."/>
            <person name="Skidmore M.L."/>
            <person name="Hamilton T.L."/>
            <person name="Desch L."/>
            <person name="Amada K."/>
            <person name="van Gelder W."/>
            <person name="Glover K."/>
            <person name="Roden E.E."/>
            <person name="Boyd E.S."/>
        </authorList>
    </citation>
    <scope>NUCLEOTIDE SEQUENCE [LARGE SCALE GENOMIC DNA]</scope>
    <source>
        <strain evidence="1 2">RG</strain>
    </source>
</reference>
<keyword evidence="2" id="KW-1185">Reference proteome</keyword>
<protein>
    <recommendedName>
        <fullName evidence="3">Alpha/beta hydrolase</fullName>
    </recommendedName>
</protein>
<accession>A0A125BC51</accession>
<dbReference type="EMBL" id="LDUG01000036">
    <property type="protein sequence ID" value="KVW94409.1"/>
    <property type="molecule type" value="Genomic_DNA"/>
</dbReference>
<comment type="caution">
    <text evidence="1">The sequence shown here is derived from an EMBL/GenBank/DDBJ whole genome shotgun (WGS) entry which is preliminary data.</text>
</comment>
<evidence type="ECO:0000313" key="1">
    <source>
        <dbReference type="EMBL" id="KVW94409.1"/>
    </source>
</evidence>
<dbReference type="OrthoDB" id="8560667at2"/>
<evidence type="ECO:0008006" key="3">
    <source>
        <dbReference type="Google" id="ProtNLM"/>
    </source>
</evidence>
<evidence type="ECO:0000313" key="2">
    <source>
        <dbReference type="Proteomes" id="UP000064243"/>
    </source>
</evidence>
<dbReference type="Proteomes" id="UP000064243">
    <property type="component" value="Unassembled WGS sequence"/>
</dbReference>
<dbReference type="PATRIC" id="fig|36861.3.peg.2454"/>
<gene>
    <name evidence="1" type="ORF">ABW22_13325</name>
</gene>
<name>A0A125BC51_THIDE</name>
<organism evidence="1 2">
    <name type="scientific">Thiobacillus denitrificans</name>
    <dbReference type="NCBI Taxonomy" id="36861"/>
    <lineage>
        <taxon>Bacteria</taxon>
        <taxon>Pseudomonadati</taxon>
        <taxon>Pseudomonadota</taxon>
        <taxon>Betaproteobacteria</taxon>
        <taxon>Nitrosomonadales</taxon>
        <taxon>Thiobacillaceae</taxon>
        <taxon>Thiobacillus</taxon>
    </lineage>
</organism>
<proteinExistence type="predicted"/>
<dbReference type="AlphaFoldDB" id="A0A125BC51"/>
<sequence length="205" mass="22633">MGAAIVCAGMAHAATDLSFESADAVNEGPLQFLVSLPAKPVHHHQNHIRIEPDSLASGWVSLSQCHDHLDAVPSAQITFREGFVRDLRVDAFSHIKDAWIEGSSVQLRQVEPGARLCLSAQIRALRNTGNGYFNLINGPYMRKFLDGYYPMRVTLAIDYPAQILTLLDISPPVQPGLVIVEQPGAIRMEAVFEGELQTMIQFERN</sequence>